<keyword evidence="16" id="KW-1185">Reference proteome</keyword>
<evidence type="ECO:0000256" key="3">
    <source>
        <dbReference type="ARBA" id="ARBA00010703"/>
    </source>
</evidence>
<evidence type="ECO:0000256" key="1">
    <source>
        <dbReference type="ARBA" id="ARBA00001806"/>
    </source>
</evidence>
<dbReference type="PANTHER" id="PTHR46529:SF1">
    <property type="entry name" value="TRNA WYBUTOSINE-SYNTHESIZING PROTEIN 4"/>
    <property type="match status" value="1"/>
</dbReference>
<feature type="compositionally biased region" description="Polar residues" evidence="14">
    <location>
        <begin position="542"/>
        <end position="558"/>
    </location>
</feature>
<dbReference type="Gene3D" id="3.40.50.150">
    <property type="entry name" value="Vaccinia Virus protein VP39"/>
    <property type="match status" value="1"/>
</dbReference>
<dbReference type="GO" id="GO:0008175">
    <property type="term" value="F:tRNA methyltransferase activity"/>
    <property type="evidence" value="ECO:0007669"/>
    <property type="project" value="TreeGrafter"/>
</dbReference>
<evidence type="ECO:0000256" key="7">
    <source>
        <dbReference type="ARBA" id="ARBA00022603"/>
    </source>
</evidence>
<evidence type="ECO:0000256" key="8">
    <source>
        <dbReference type="ARBA" id="ARBA00022679"/>
    </source>
</evidence>
<evidence type="ECO:0000256" key="13">
    <source>
        <dbReference type="ARBA" id="ARBA00049250"/>
    </source>
</evidence>
<feature type="region of interest" description="Disordered" evidence="14">
    <location>
        <begin position="542"/>
        <end position="624"/>
    </location>
</feature>
<dbReference type="UniPathway" id="UPA00375"/>
<keyword evidence="10" id="KW-0819">tRNA processing</keyword>
<feature type="compositionally biased region" description="Basic and acidic residues" evidence="14">
    <location>
        <begin position="612"/>
        <end position="621"/>
    </location>
</feature>
<accession>A0A210QQN0</accession>
<dbReference type="EC" id="2.3.1.231" evidence="4"/>
<evidence type="ECO:0000256" key="9">
    <source>
        <dbReference type="ARBA" id="ARBA00022691"/>
    </source>
</evidence>
<dbReference type="InterPro" id="IPR015915">
    <property type="entry name" value="Kelch-typ_b-propeller"/>
</dbReference>
<dbReference type="InterPro" id="IPR029063">
    <property type="entry name" value="SAM-dependent_MTases_sf"/>
</dbReference>
<dbReference type="EMBL" id="NEDP02002403">
    <property type="protein sequence ID" value="OWF51041.1"/>
    <property type="molecule type" value="Genomic_DNA"/>
</dbReference>
<organism evidence="15 16">
    <name type="scientific">Mizuhopecten yessoensis</name>
    <name type="common">Japanese scallop</name>
    <name type="synonym">Patinopecten yessoensis</name>
    <dbReference type="NCBI Taxonomy" id="6573"/>
    <lineage>
        <taxon>Eukaryota</taxon>
        <taxon>Metazoa</taxon>
        <taxon>Spiralia</taxon>
        <taxon>Lophotrochozoa</taxon>
        <taxon>Mollusca</taxon>
        <taxon>Bivalvia</taxon>
        <taxon>Autobranchia</taxon>
        <taxon>Pteriomorphia</taxon>
        <taxon>Pectinida</taxon>
        <taxon>Pectinoidea</taxon>
        <taxon>Pectinidae</taxon>
        <taxon>Mizuhopecten</taxon>
    </lineage>
</organism>
<dbReference type="Pfam" id="PF24681">
    <property type="entry name" value="Kelch_KLHDC2_KLHL20_DRC7"/>
    <property type="match status" value="1"/>
</dbReference>
<dbReference type="GO" id="GO:0030488">
    <property type="term" value="P:tRNA methylation"/>
    <property type="evidence" value="ECO:0007669"/>
    <property type="project" value="TreeGrafter"/>
</dbReference>
<evidence type="ECO:0000256" key="10">
    <source>
        <dbReference type="ARBA" id="ARBA00022694"/>
    </source>
</evidence>
<sequence>MAEEPKKDDKKHKTCKSRRETAVQGTNDNSIVSKCSMAAIGYFDDVYLQEFVSKVTRRAPLIHRGYFVRALTIDHILQKFLTLHQGPKQIISLGAGFDSAYFRLKAADKLRNVSFYEVDFPEVVKRKCAIIKAKDILSDLIPGFHQQHTDQNPLIEIHTPGYTLVGVDLTQLNTLEAVLTHCGVDTDRPTLLLSECVLTYMTRRCSSAVLKWASETFINAVFVLYEQINPYDAFGLFMQRHFQVVGSPLRCITAFPTLQSQQERFLKLGWEWTEALDMNQIYTTLVTGQQHHLVEMMEPFDEYEEWHLMSSHYMVMCGYIGDCNKLLQDISQKTYKHLDSTDPDLPSVCVEHVPVSYPMLRFGHSSTHLHGNNFFVTVGGFGEQYGKHRRLIDVVVTDLTTYGSRFHYPSVDPKTIEVNRMHHVICAMKDNSVLLIGGRTSPIRLCHQVVRLSFIGLDNNQSETTISKEISTSDHSEQLLKTNDSIVNNSRTQEETNNTVETESTATNIRNVQDSVPNIENSGECSCDSLAESVSRQCGLNSKVRNPQVSKPANVNKTSKSDAERPECVLGNSVIEPRNPCHRETGKSKNNGNSNHRGARNAARNSSRKNKGKDENKEFVTDGKGGPLNVDISVMSVSGDIPCPRWRHSALVVNRGGVECVFLFGGRTENVLALNDGYFLDTVSGRWSKVSSAESAFVPVPRQAHSITIWGQKVILSGGLDSHLHPLNSVHTFDVTTCEWETFALKGLMLSRYSHSSHVIGEYLVLIGGVNFNHTQPGVALVHLPSLISLEFPLQAQKKESIVMLHRHTSVYLGDYSFVVIGGGGNCFSFGTHLNTTPLKLDLTDCFSKMEDHIKNQSTD</sequence>
<proteinExistence type="inferred from homology"/>
<evidence type="ECO:0000256" key="2">
    <source>
        <dbReference type="ARBA" id="ARBA00004797"/>
    </source>
</evidence>
<name>A0A210QQN0_MIZYE</name>
<evidence type="ECO:0000256" key="12">
    <source>
        <dbReference type="ARBA" id="ARBA00030847"/>
    </source>
</evidence>
<feature type="compositionally biased region" description="Low complexity" evidence="14">
    <location>
        <begin position="590"/>
        <end position="605"/>
    </location>
</feature>
<dbReference type="PANTHER" id="PTHR46529">
    <property type="entry name" value="TRNA WYBUTOSINE-SYNTHESIZING PROTEIN 4"/>
    <property type="match status" value="1"/>
</dbReference>
<evidence type="ECO:0000256" key="5">
    <source>
        <dbReference type="ARBA" id="ARBA00012779"/>
    </source>
</evidence>
<dbReference type="Gene3D" id="2.120.10.80">
    <property type="entry name" value="Kelch-type beta propeller"/>
    <property type="match status" value="1"/>
</dbReference>
<comment type="similarity">
    <text evidence="3">Belongs to the methyltransferase superfamily. LCMT family.</text>
</comment>
<comment type="catalytic activity">
    <reaction evidence="13">
        <text>7-[(3S)-(3-amino-3-methoxycarbonyl)propyl]wyosine(37) in tRNA(Phe) + S-adenosyl-L-methionine + CO2 = wybutosine(37) in tRNA(Phe) + S-adenosyl-L-homocysteine + 2 H(+)</text>
        <dbReference type="Rhea" id="RHEA:37119"/>
        <dbReference type="Rhea" id="RHEA-COMP:11844"/>
        <dbReference type="Rhea" id="RHEA-COMP:11847"/>
        <dbReference type="ChEBI" id="CHEBI:15378"/>
        <dbReference type="ChEBI" id="CHEBI:16526"/>
        <dbReference type="ChEBI" id="CHEBI:57856"/>
        <dbReference type="ChEBI" id="CHEBI:59789"/>
        <dbReference type="ChEBI" id="CHEBI:73544"/>
        <dbReference type="ChEBI" id="CHEBI:74275"/>
        <dbReference type="EC" id="2.3.1.231"/>
    </reaction>
</comment>
<evidence type="ECO:0000256" key="6">
    <source>
        <dbReference type="ARBA" id="ARBA00018045"/>
    </source>
</evidence>
<evidence type="ECO:0000256" key="14">
    <source>
        <dbReference type="SAM" id="MobiDB-lite"/>
    </source>
</evidence>
<evidence type="ECO:0000313" key="16">
    <source>
        <dbReference type="Proteomes" id="UP000242188"/>
    </source>
</evidence>
<dbReference type="GO" id="GO:0031591">
    <property type="term" value="P:wybutosine biosynthetic process"/>
    <property type="evidence" value="ECO:0007669"/>
    <property type="project" value="TreeGrafter"/>
</dbReference>
<comment type="catalytic activity">
    <reaction evidence="1">
        <text>7-[(3S)-3-amino-3-carboxypropyl]wyosine(37) in tRNA(Phe) + S-adenosyl-L-methionine = 7-[(3S)-(3-amino-3-methoxycarbonyl)propyl]wyosine(37) in tRNA(Phe) + S-adenosyl-L-homocysteine</text>
        <dbReference type="Rhea" id="RHEA:36903"/>
        <dbReference type="Rhea" id="RHEA-COMP:10379"/>
        <dbReference type="Rhea" id="RHEA-COMP:11844"/>
        <dbReference type="ChEBI" id="CHEBI:57856"/>
        <dbReference type="ChEBI" id="CHEBI:59789"/>
        <dbReference type="ChEBI" id="CHEBI:73543"/>
        <dbReference type="ChEBI" id="CHEBI:74275"/>
        <dbReference type="EC" id="2.1.1.290"/>
    </reaction>
</comment>
<dbReference type="Pfam" id="PF04072">
    <property type="entry name" value="LCM"/>
    <property type="match status" value="1"/>
</dbReference>
<evidence type="ECO:0000256" key="11">
    <source>
        <dbReference type="ARBA" id="ARBA00029750"/>
    </source>
</evidence>
<keyword evidence="9" id="KW-0949">S-adenosyl-L-methionine</keyword>
<keyword evidence="7 15" id="KW-0489">Methyltransferase</keyword>
<dbReference type="InterPro" id="IPR007213">
    <property type="entry name" value="Ppm1/Ppm2/Tcmp"/>
</dbReference>
<feature type="region of interest" description="Disordered" evidence="14">
    <location>
        <begin position="1"/>
        <end position="23"/>
    </location>
</feature>
<dbReference type="AlphaFoldDB" id="A0A210QQN0"/>
<dbReference type="SUPFAM" id="SSF117281">
    <property type="entry name" value="Kelch motif"/>
    <property type="match status" value="2"/>
</dbReference>
<gene>
    <name evidence="15" type="ORF">KP79_PYT19577</name>
</gene>
<protein>
    <recommendedName>
        <fullName evidence="6">tRNA wybutosine-synthesizing protein 4</fullName>
        <ecNumber evidence="5">2.1.1.290</ecNumber>
        <ecNumber evidence="4">2.3.1.231</ecNumber>
    </recommendedName>
    <alternativeName>
        <fullName evidence="12">tRNA(Phe) (7-(3-amino-3-(methoxycarbonyl)propyl)wyosine(37)-N)-methoxycarbonyltransferase</fullName>
    </alternativeName>
    <alternativeName>
        <fullName evidence="11">tRNA(Phe) (7-(3-amino-3-carboxypropyl)wyosine(37)-O)-methyltransferase</fullName>
    </alternativeName>
</protein>
<reference evidence="15 16" key="1">
    <citation type="journal article" date="2017" name="Nat. Ecol. Evol.">
        <title>Scallop genome provides insights into evolution of bilaterian karyotype and development.</title>
        <authorList>
            <person name="Wang S."/>
            <person name="Zhang J."/>
            <person name="Jiao W."/>
            <person name="Li J."/>
            <person name="Xun X."/>
            <person name="Sun Y."/>
            <person name="Guo X."/>
            <person name="Huan P."/>
            <person name="Dong B."/>
            <person name="Zhang L."/>
            <person name="Hu X."/>
            <person name="Sun X."/>
            <person name="Wang J."/>
            <person name="Zhao C."/>
            <person name="Wang Y."/>
            <person name="Wang D."/>
            <person name="Huang X."/>
            <person name="Wang R."/>
            <person name="Lv J."/>
            <person name="Li Y."/>
            <person name="Zhang Z."/>
            <person name="Liu B."/>
            <person name="Lu W."/>
            <person name="Hui Y."/>
            <person name="Liang J."/>
            <person name="Zhou Z."/>
            <person name="Hou R."/>
            <person name="Li X."/>
            <person name="Liu Y."/>
            <person name="Li H."/>
            <person name="Ning X."/>
            <person name="Lin Y."/>
            <person name="Zhao L."/>
            <person name="Xing Q."/>
            <person name="Dou J."/>
            <person name="Li Y."/>
            <person name="Mao J."/>
            <person name="Guo H."/>
            <person name="Dou H."/>
            <person name="Li T."/>
            <person name="Mu C."/>
            <person name="Jiang W."/>
            <person name="Fu Q."/>
            <person name="Fu X."/>
            <person name="Miao Y."/>
            <person name="Liu J."/>
            <person name="Yu Q."/>
            <person name="Li R."/>
            <person name="Liao H."/>
            <person name="Li X."/>
            <person name="Kong Y."/>
            <person name="Jiang Z."/>
            <person name="Chourrout D."/>
            <person name="Li R."/>
            <person name="Bao Z."/>
        </authorList>
    </citation>
    <scope>NUCLEOTIDE SEQUENCE [LARGE SCALE GENOMIC DNA]</scope>
    <source>
        <strain evidence="15 16">PY_sf001</strain>
    </source>
</reference>
<dbReference type="STRING" id="6573.A0A210QQN0"/>
<comment type="pathway">
    <text evidence="2">tRNA modification; wybutosine-tRNA(Phe) biosynthesis.</text>
</comment>
<dbReference type="Proteomes" id="UP000242188">
    <property type="component" value="Unassembled WGS sequence"/>
</dbReference>
<evidence type="ECO:0000313" key="15">
    <source>
        <dbReference type="EMBL" id="OWF51041.1"/>
    </source>
</evidence>
<dbReference type="SUPFAM" id="SSF53335">
    <property type="entry name" value="S-adenosyl-L-methionine-dependent methyltransferases"/>
    <property type="match status" value="1"/>
</dbReference>
<keyword evidence="8 15" id="KW-0808">Transferase</keyword>
<comment type="caution">
    <text evidence="15">The sequence shown here is derived from an EMBL/GenBank/DDBJ whole genome shotgun (WGS) entry which is preliminary data.</text>
</comment>
<evidence type="ECO:0000256" key="4">
    <source>
        <dbReference type="ARBA" id="ARBA00012155"/>
    </source>
</evidence>
<dbReference type="EC" id="2.1.1.290" evidence="5"/>
<dbReference type="OrthoDB" id="203237at2759"/>